<organism evidence="2 3">
    <name type="scientific">Reticulomyxa filosa</name>
    <dbReference type="NCBI Taxonomy" id="46433"/>
    <lineage>
        <taxon>Eukaryota</taxon>
        <taxon>Sar</taxon>
        <taxon>Rhizaria</taxon>
        <taxon>Retaria</taxon>
        <taxon>Foraminifera</taxon>
        <taxon>Monothalamids</taxon>
        <taxon>Reticulomyxidae</taxon>
        <taxon>Reticulomyxa</taxon>
    </lineage>
</organism>
<accession>X6LPU7</accession>
<keyword evidence="1" id="KW-0812">Transmembrane</keyword>
<keyword evidence="3" id="KW-1185">Reference proteome</keyword>
<keyword evidence="1" id="KW-0472">Membrane</keyword>
<proteinExistence type="predicted"/>
<keyword evidence="1" id="KW-1133">Transmembrane helix</keyword>
<evidence type="ECO:0000313" key="3">
    <source>
        <dbReference type="Proteomes" id="UP000023152"/>
    </source>
</evidence>
<sequence length="154" mass="18911">MPSFFFKFFFNLKKLFCFFEQTTNSEKKNVFLFGWYSFFTKRKNKSEYGVRSPVSARSINGLLYLFIIYFFDIINVVFFLLTAVTSLFTKKNYMSTPNSHKEKFGVEDTLLQKKKEFYLLFFYFDQKCWKRKKKDKNEKKIVKKRKKRLKREKK</sequence>
<dbReference type="Proteomes" id="UP000023152">
    <property type="component" value="Unassembled WGS sequence"/>
</dbReference>
<feature type="transmembrane region" description="Helical" evidence="1">
    <location>
        <begin position="62"/>
        <end position="88"/>
    </location>
</feature>
<dbReference type="EMBL" id="ASPP01033493">
    <property type="protein sequence ID" value="ETO03371.1"/>
    <property type="molecule type" value="Genomic_DNA"/>
</dbReference>
<protein>
    <submittedName>
        <fullName evidence="2">Uncharacterized protein</fullName>
    </submittedName>
</protein>
<reference evidence="2 3" key="1">
    <citation type="journal article" date="2013" name="Curr. Biol.">
        <title>The Genome of the Foraminiferan Reticulomyxa filosa.</title>
        <authorList>
            <person name="Glockner G."/>
            <person name="Hulsmann N."/>
            <person name="Schleicher M."/>
            <person name="Noegel A.A."/>
            <person name="Eichinger L."/>
            <person name="Gallinger C."/>
            <person name="Pawlowski J."/>
            <person name="Sierra R."/>
            <person name="Euteneuer U."/>
            <person name="Pillet L."/>
            <person name="Moustafa A."/>
            <person name="Platzer M."/>
            <person name="Groth M."/>
            <person name="Szafranski K."/>
            <person name="Schliwa M."/>
        </authorList>
    </citation>
    <scope>NUCLEOTIDE SEQUENCE [LARGE SCALE GENOMIC DNA]</scope>
</reference>
<dbReference type="AlphaFoldDB" id="X6LPU7"/>
<gene>
    <name evidence="2" type="ORF">RFI_34039</name>
</gene>
<evidence type="ECO:0000256" key="1">
    <source>
        <dbReference type="SAM" id="Phobius"/>
    </source>
</evidence>
<name>X6LPU7_RETFI</name>
<comment type="caution">
    <text evidence="2">The sequence shown here is derived from an EMBL/GenBank/DDBJ whole genome shotgun (WGS) entry which is preliminary data.</text>
</comment>
<evidence type="ECO:0000313" key="2">
    <source>
        <dbReference type="EMBL" id="ETO03371.1"/>
    </source>
</evidence>